<dbReference type="AlphaFoldDB" id="A0A2P5YLH8"/>
<feature type="domain" description="Disease resistance N-terminal" evidence="4">
    <location>
        <begin position="3"/>
        <end position="67"/>
    </location>
</feature>
<feature type="domain" description="Disease resistance protein winged helix" evidence="5">
    <location>
        <begin position="139"/>
        <end position="182"/>
    </location>
</feature>
<evidence type="ECO:0000259" key="5">
    <source>
        <dbReference type="Pfam" id="PF23559"/>
    </source>
</evidence>
<dbReference type="Pfam" id="PF18052">
    <property type="entry name" value="Rx_N"/>
    <property type="match status" value="1"/>
</dbReference>
<dbReference type="EMBL" id="KZ663028">
    <property type="protein sequence ID" value="PPS16444.1"/>
    <property type="molecule type" value="Genomic_DNA"/>
</dbReference>
<dbReference type="Pfam" id="PF23559">
    <property type="entry name" value="WHD_DRP"/>
    <property type="match status" value="1"/>
</dbReference>
<gene>
    <name evidence="6" type="ORF">GOBAR_AA04146</name>
</gene>
<dbReference type="GO" id="GO:0000166">
    <property type="term" value="F:nucleotide binding"/>
    <property type="evidence" value="ECO:0007669"/>
    <property type="project" value="UniProtKB-KW"/>
</dbReference>
<evidence type="ECO:0000313" key="6">
    <source>
        <dbReference type="EMBL" id="PPS16444.1"/>
    </source>
</evidence>
<dbReference type="InterPro" id="IPR038005">
    <property type="entry name" value="RX-like_CC"/>
</dbReference>
<proteinExistence type="predicted"/>
<dbReference type="Gene3D" id="1.20.5.4130">
    <property type="match status" value="1"/>
</dbReference>
<evidence type="ECO:0000259" key="4">
    <source>
        <dbReference type="Pfam" id="PF18052"/>
    </source>
</evidence>
<accession>A0A2P5YLH8</accession>
<sequence>MGGKDQVESLLRELKLMRSFLKEADSRKVCNDVLRECVAEIRELTYDAEEVIETFASKVTQNQRIDNLRRLGERGGSSSSTERWEARWPYPHVINDNVVGLDDDIKKLVSILVDGEIDCRVVSAEWEKALFHQQRDEGNGGEMMEDVAVGCLVELVERWMVQVGERGPTLKIKTYRMHDLMRGCKLPNAIDLSKFTKLRKLEIFGSLDIEDCKEGLDKNLPIITSKYLQSLSIDGGGIDPKLLAHLLSSCIYLCELILDGKMDVTRVSPFPFKYSLHMFEKVQAWGRDPVLILEKLPNLRTL</sequence>
<dbReference type="InterPro" id="IPR058922">
    <property type="entry name" value="WHD_DRP"/>
</dbReference>
<keyword evidence="1" id="KW-0677">Repeat</keyword>
<evidence type="ECO:0000313" key="7">
    <source>
        <dbReference type="Proteomes" id="UP000239757"/>
    </source>
</evidence>
<dbReference type="GO" id="GO:0006952">
    <property type="term" value="P:defense response"/>
    <property type="evidence" value="ECO:0007669"/>
    <property type="project" value="UniProtKB-KW"/>
</dbReference>
<keyword evidence="3" id="KW-0611">Plant defense</keyword>
<evidence type="ECO:0000256" key="1">
    <source>
        <dbReference type="ARBA" id="ARBA00022737"/>
    </source>
</evidence>
<evidence type="ECO:0000256" key="3">
    <source>
        <dbReference type="ARBA" id="ARBA00022821"/>
    </source>
</evidence>
<dbReference type="Proteomes" id="UP000239757">
    <property type="component" value="Unassembled WGS sequence"/>
</dbReference>
<dbReference type="PANTHER" id="PTHR19338">
    <property type="entry name" value="TRANSLOCASE OF INNER MITOCHONDRIAL MEMBRANE 13 HOMOLOG"/>
    <property type="match status" value="1"/>
</dbReference>
<keyword evidence="2" id="KW-0547">Nucleotide-binding</keyword>
<evidence type="ECO:0000256" key="2">
    <source>
        <dbReference type="ARBA" id="ARBA00022741"/>
    </source>
</evidence>
<reference evidence="6 7" key="1">
    <citation type="submission" date="2015-01" db="EMBL/GenBank/DDBJ databases">
        <title>Genome of allotetraploid Gossypium barbadense reveals genomic plasticity and fiber elongation in cotton evolution.</title>
        <authorList>
            <person name="Chen X."/>
            <person name="Liu X."/>
            <person name="Zhao B."/>
            <person name="Zheng H."/>
            <person name="Hu Y."/>
            <person name="Lu G."/>
            <person name="Yang C."/>
            <person name="Chen J."/>
            <person name="Shan C."/>
            <person name="Zhang L."/>
            <person name="Zhou Y."/>
            <person name="Wang L."/>
            <person name="Guo W."/>
            <person name="Bai Y."/>
            <person name="Ruan J."/>
            <person name="Shangguan X."/>
            <person name="Mao Y."/>
            <person name="Jiang J."/>
            <person name="Zhu Y."/>
            <person name="Lei J."/>
            <person name="Kang H."/>
            <person name="Chen S."/>
            <person name="He X."/>
            <person name="Wang R."/>
            <person name="Wang Y."/>
            <person name="Chen J."/>
            <person name="Wang L."/>
            <person name="Yu S."/>
            <person name="Wang B."/>
            <person name="Wei J."/>
            <person name="Song S."/>
            <person name="Lu X."/>
            <person name="Gao Z."/>
            <person name="Gu W."/>
            <person name="Deng X."/>
            <person name="Ma D."/>
            <person name="Wang S."/>
            <person name="Liang W."/>
            <person name="Fang L."/>
            <person name="Cai C."/>
            <person name="Zhu X."/>
            <person name="Zhou B."/>
            <person name="Zhang Y."/>
            <person name="Chen Z."/>
            <person name="Xu S."/>
            <person name="Zhu R."/>
            <person name="Wang S."/>
            <person name="Zhang T."/>
            <person name="Zhao G."/>
        </authorList>
    </citation>
    <scope>NUCLEOTIDE SEQUENCE [LARGE SCALE GENOMIC DNA]</scope>
    <source>
        <strain evidence="7">cv. Xinhai21</strain>
        <tissue evidence="6">Leaf</tissue>
    </source>
</reference>
<organism evidence="6 7">
    <name type="scientific">Gossypium barbadense</name>
    <name type="common">Sea Island cotton</name>
    <name type="synonym">Hibiscus barbadensis</name>
    <dbReference type="NCBI Taxonomy" id="3634"/>
    <lineage>
        <taxon>Eukaryota</taxon>
        <taxon>Viridiplantae</taxon>
        <taxon>Streptophyta</taxon>
        <taxon>Embryophyta</taxon>
        <taxon>Tracheophyta</taxon>
        <taxon>Spermatophyta</taxon>
        <taxon>Magnoliopsida</taxon>
        <taxon>eudicotyledons</taxon>
        <taxon>Gunneridae</taxon>
        <taxon>Pentapetalae</taxon>
        <taxon>rosids</taxon>
        <taxon>malvids</taxon>
        <taxon>Malvales</taxon>
        <taxon>Malvaceae</taxon>
        <taxon>Malvoideae</taxon>
        <taxon>Gossypium</taxon>
    </lineage>
</organism>
<protein>
    <submittedName>
        <fullName evidence="6">Uncharacterized protein</fullName>
    </submittedName>
</protein>
<name>A0A2P5YLH8_GOSBA</name>
<dbReference type="InterPro" id="IPR041118">
    <property type="entry name" value="Rx_N"/>
</dbReference>
<dbReference type="CDD" id="cd14798">
    <property type="entry name" value="RX-CC_like"/>
    <property type="match status" value="1"/>
</dbReference>
<dbReference type="PANTHER" id="PTHR19338:SF66">
    <property type="entry name" value="NB-ARC DOMAIN-CONTAINING PROTEIN"/>
    <property type="match status" value="1"/>
</dbReference>
<dbReference type="OrthoDB" id="1917524at2759"/>